<protein>
    <recommendedName>
        <fullName evidence="2">PNPLA domain-containing protein</fullName>
    </recommendedName>
</protein>
<dbReference type="EMBL" id="BMYO01000009">
    <property type="protein sequence ID" value="GHD67631.1"/>
    <property type="molecule type" value="Genomic_DNA"/>
</dbReference>
<evidence type="ECO:0000259" key="2">
    <source>
        <dbReference type="Pfam" id="PF01734"/>
    </source>
</evidence>
<dbReference type="Proteomes" id="UP000604737">
    <property type="component" value="Unassembled WGS sequence"/>
</dbReference>
<reference evidence="4" key="1">
    <citation type="journal article" date="2019" name="Int. J. Syst. Evol. Microbiol.">
        <title>The Global Catalogue of Microorganisms (GCM) 10K type strain sequencing project: providing services to taxonomists for standard genome sequencing and annotation.</title>
        <authorList>
            <consortium name="The Broad Institute Genomics Platform"/>
            <consortium name="The Broad Institute Genome Sequencing Center for Infectious Disease"/>
            <person name="Wu L."/>
            <person name="Ma J."/>
        </authorList>
    </citation>
    <scope>NUCLEOTIDE SEQUENCE [LARGE SCALE GENOMIC DNA]</scope>
    <source>
        <strain evidence="4">KCTC 23701</strain>
    </source>
</reference>
<dbReference type="Gene3D" id="3.40.1090.10">
    <property type="entry name" value="Cytosolic phospholipase A2 catalytic domain"/>
    <property type="match status" value="1"/>
</dbReference>
<dbReference type="InterPro" id="IPR002641">
    <property type="entry name" value="PNPLA_dom"/>
</dbReference>
<dbReference type="RefSeq" id="WP_189461878.1">
    <property type="nucleotide sequence ID" value="NZ_BMYO01000009.1"/>
</dbReference>
<sequence>MTKANKTALVIGGGAPNMPLMAGALCAMLRQRVGFDVISTSGAGALVGLLYAAPKAASPIAALAGMVEMGISDALYRAFPVNFKVFNKPGQLAELFREGLKASPYAQMVERMADVSPGFRLWSDWQQLLWATATPSDLSADSLGLCAHVPFVEDVVDFNRLRSYEKPIYLNAYNVDRHEMAQWRGQEIDVAHFRAALSFPFLYPPTEIDGERYIEGAALDTLNFKALIGDDASDPDIDTIVVFDVLGADRLLRAPRDLYDAWVMSIITPLTEIAKDDLKLFELVHNRNADGSEKRALLRVPLLSPDLPAERWERMFDWSYSNMHTLFRIGFDAGLGFCREHAVRLGIDYDDSVPSLPEDWTLADVEGDGQRVTRQAAEQHLRA</sequence>
<dbReference type="Pfam" id="PF01734">
    <property type="entry name" value="Patatin"/>
    <property type="match status" value="1"/>
</dbReference>
<keyword evidence="1" id="KW-0443">Lipid metabolism</keyword>
<evidence type="ECO:0000313" key="4">
    <source>
        <dbReference type="Proteomes" id="UP000604737"/>
    </source>
</evidence>
<name>A0ABQ3H519_9NEIS</name>
<proteinExistence type="predicted"/>
<feature type="domain" description="PNPLA" evidence="2">
    <location>
        <begin position="9"/>
        <end position="227"/>
    </location>
</feature>
<dbReference type="InterPro" id="IPR016035">
    <property type="entry name" value="Acyl_Trfase/lysoPLipase"/>
</dbReference>
<evidence type="ECO:0000256" key="1">
    <source>
        <dbReference type="ARBA" id="ARBA00023098"/>
    </source>
</evidence>
<evidence type="ECO:0000313" key="3">
    <source>
        <dbReference type="EMBL" id="GHD67631.1"/>
    </source>
</evidence>
<accession>A0ABQ3H519</accession>
<gene>
    <name evidence="3" type="ORF">GCM10007350_31590</name>
</gene>
<organism evidence="3 4">
    <name type="scientific">Jeongeupia chitinilytica</name>
    <dbReference type="NCBI Taxonomy" id="1041641"/>
    <lineage>
        <taxon>Bacteria</taxon>
        <taxon>Pseudomonadati</taxon>
        <taxon>Pseudomonadota</taxon>
        <taxon>Betaproteobacteria</taxon>
        <taxon>Neisseriales</taxon>
        <taxon>Chitinibacteraceae</taxon>
        <taxon>Jeongeupia</taxon>
    </lineage>
</organism>
<dbReference type="SUPFAM" id="SSF52151">
    <property type="entry name" value="FabD/lysophospholipase-like"/>
    <property type="match status" value="1"/>
</dbReference>
<comment type="caution">
    <text evidence="3">The sequence shown here is derived from an EMBL/GenBank/DDBJ whole genome shotgun (WGS) entry which is preliminary data.</text>
</comment>
<keyword evidence="4" id="KW-1185">Reference proteome</keyword>